<dbReference type="Gene3D" id="3.20.20.370">
    <property type="entry name" value="Glycoside hydrolase/deacetylase"/>
    <property type="match status" value="1"/>
</dbReference>
<evidence type="ECO:0000256" key="2">
    <source>
        <dbReference type="ARBA" id="ARBA00010973"/>
    </source>
</evidence>
<comment type="similarity">
    <text evidence="2">Belongs to the polysaccharide deacetylase family.</text>
</comment>
<gene>
    <name evidence="6" type="ORF">TSA1_14935</name>
</gene>
<dbReference type="InterPro" id="IPR002509">
    <property type="entry name" value="NODB_dom"/>
</dbReference>
<dbReference type="GO" id="GO:0005975">
    <property type="term" value="P:carbohydrate metabolic process"/>
    <property type="evidence" value="ECO:0007669"/>
    <property type="project" value="InterPro"/>
</dbReference>
<dbReference type="SUPFAM" id="SSF88713">
    <property type="entry name" value="Glycoside hydrolase/deacetylase"/>
    <property type="match status" value="1"/>
</dbReference>
<evidence type="ECO:0000313" key="7">
    <source>
        <dbReference type="Proteomes" id="UP000228930"/>
    </source>
</evidence>
<dbReference type="GO" id="GO:0016810">
    <property type="term" value="F:hydrolase activity, acting on carbon-nitrogen (but not peptide) bonds"/>
    <property type="evidence" value="ECO:0007669"/>
    <property type="project" value="InterPro"/>
</dbReference>
<dbReference type="InterPro" id="IPR011330">
    <property type="entry name" value="Glyco_hydro/deAcase_b/a-brl"/>
</dbReference>
<evidence type="ECO:0000259" key="5">
    <source>
        <dbReference type="PROSITE" id="PS51677"/>
    </source>
</evidence>
<evidence type="ECO:0000256" key="1">
    <source>
        <dbReference type="ARBA" id="ARBA00003236"/>
    </source>
</evidence>
<dbReference type="Pfam" id="PF01522">
    <property type="entry name" value="Polysacc_deac_1"/>
    <property type="match status" value="1"/>
</dbReference>
<dbReference type="CDD" id="cd10938">
    <property type="entry name" value="CE4_HpPgdA_like"/>
    <property type="match status" value="1"/>
</dbReference>
<protein>
    <recommendedName>
        <fullName evidence="3">Chitooligosaccharide deacetylase</fullName>
    </recommendedName>
    <alternativeName>
        <fullName evidence="4">Nodulation protein B</fullName>
    </alternativeName>
</protein>
<accession>A0A2M6UBF0</accession>
<dbReference type="Proteomes" id="UP000228930">
    <property type="component" value="Unassembled WGS sequence"/>
</dbReference>
<sequence length="277" mass="31786">MHDMSVRWPNGAQCAVMLTFDFDAETLWTGRDPDNAGRPGVLSQGRYGAKVGVPKILDTLRDEDLKATFFVPGWVVDNHPGRVEMIVKDGHEIGHHSYSHRWIANDPQAEIEEMERGLEALKRRVDVVPKGYRSPAGEVSEGLFRLLQKHDFLYDSSLMDDVNPYRHRLPDGSKGPVELPWHWSLDDAPFALFSIKSPRPIFTNEHMLSVFKDEFREIYRWGGLYDIIFHPQVSGRPSRVALIRELIAFIRTFPNVWFATGTEVAQHWVKEYESTNG</sequence>
<evidence type="ECO:0000256" key="3">
    <source>
        <dbReference type="ARBA" id="ARBA00020071"/>
    </source>
</evidence>
<feature type="domain" description="NodB homology" evidence="5">
    <location>
        <begin position="39"/>
        <end position="259"/>
    </location>
</feature>
<dbReference type="PANTHER" id="PTHR47561">
    <property type="entry name" value="POLYSACCHARIDE DEACETYLASE FAMILY PROTEIN (AFU_ORTHOLOGUE AFUA_6G05030)"/>
    <property type="match status" value="1"/>
</dbReference>
<organism evidence="6 7">
    <name type="scientific">Bradyrhizobium nitroreducens</name>
    <dbReference type="NCBI Taxonomy" id="709803"/>
    <lineage>
        <taxon>Bacteria</taxon>
        <taxon>Pseudomonadati</taxon>
        <taxon>Pseudomonadota</taxon>
        <taxon>Alphaproteobacteria</taxon>
        <taxon>Hyphomicrobiales</taxon>
        <taxon>Nitrobacteraceae</taxon>
        <taxon>Bradyrhizobium</taxon>
    </lineage>
</organism>
<evidence type="ECO:0000256" key="4">
    <source>
        <dbReference type="ARBA" id="ARBA00032976"/>
    </source>
</evidence>
<dbReference type="PROSITE" id="PS51677">
    <property type="entry name" value="NODB"/>
    <property type="match status" value="1"/>
</dbReference>
<dbReference type="EMBL" id="LFJC01000003">
    <property type="protein sequence ID" value="PIT01926.1"/>
    <property type="molecule type" value="Genomic_DNA"/>
</dbReference>
<keyword evidence="7" id="KW-1185">Reference proteome</keyword>
<name>A0A2M6UBF0_9BRAD</name>
<reference evidence="6 7" key="1">
    <citation type="submission" date="2015-06" db="EMBL/GenBank/DDBJ databases">
        <title>Comparative genome analysis of nirS-carrying Bradyrhizobium sp. strains.</title>
        <authorList>
            <person name="Ishii S."/>
            <person name="Jang J."/>
            <person name="Nishizawa T."/>
            <person name="Senoo K."/>
        </authorList>
    </citation>
    <scope>NUCLEOTIDE SEQUENCE [LARGE SCALE GENOMIC DNA]</scope>
    <source>
        <strain evidence="6 7">TSA1</strain>
    </source>
</reference>
<comment type="function">
    <text evidence="1">Is involved in generating a small heat-stable compound (Nod), an acylated oligomer of N-acetylglucosamine, that stimulates mitosis in various plant protoplasts.</text>
</comment>
<dbReference type="AlphaFoldDB" id="A0A2M6UBF0"/>
<proteinExistence type="inferred from homology"/>
<comment type="caution">
    <text evidence="6">The sequence shown here is derived from an EMBL/GenBank/DDBJ whole genome shotgun (WGS) entry which is preliminary data.</text>
</comment>
<dbReference type="PANTHER" id="PTHR47561:SF1">
    <property type="entry name" value="POLYSACCHARIDE DEACETYLASE FAMILY PROTEIN (AFU_ORTHOLOGUE AFUA_6G05030)"/>
    <property type="match status" value="1"/>
</dbReference>
<dbReference type="RefSeq" id="WP_100177115.1">
    <property type="nucleotide sequence ID" value="NZ_LFJC01000003.1"/>
</dbReference>
<dbReference type="InterPro" id="IPR037950">
    <property type="entry name" value="PgdA-like"/>
</dbReference>
<evidence type="ECO:0000313" key="6">
    <source>
        <dbReference type="EMBL" id="PIT01926.1"/>
    </source>
</evidence>